<gene>
    <name evidence="1" type="ORF">HD593_010988</name>
</gene>
<proteinExistence type="predicted"/>
<dbReference type="Proteomes" id="UP000565579">
    <property type="component" value="Unassembled WGS sequence"/>
</dbReference>
<dbReference type="RefSeq" id="WP_185110671.1">
    <property type="nucleotide sequence ID" value="NZ_BAAAXY010000153.1"/>
</dbReference>
<accession>A0A7X0P6I0</accession>
<sequence>MSEASKASPLTCKWCRNMPAAQLVVVDWPTIGRHTSLVCDPCGDERLPDTRPVDAIVWRYRLTLVQEAQRA</sequence>
<keyword evidence="2" id="KW-1185">Reference proteome</keyword>
<reference evidence="1 2" key="1">
    <citation type="submission" date="2020-08" db="EMBL/GenBank/DDBJ databases">
        <title>Sequencing the genomes of 1000 actinobacteria strains.</title>
        <authorList>
            <person name="Klenk H.-P."/>
        </authorList>
    </citation>
    <scope>NUCLEOTIDE SEQUENCE [LARGE SCALE GENOMIC DNA]</scope>
    <source>
        <strain evidence="1 2">DSM 43768</strain>
    </source>
</reference>
<evidence type="ECO:0000313" key="1">
    <source>
        <dbReference type="EMBL" id="MBB6556193.1"/>
    </source>
</evidence>
<dbReference type="EMBL" id="JACHMI010000001">
    <property type="protein sequence ID" value="MBB6556193.1"/>
    <property type="molecule type" value="Genomic_DNA"/>
</dbReference>
<dbReference type="AlphaFoldDB" id="A0A7X0P6I0"/>
<comment type="caution">
    <text evidence="1">The sequence shown here is derived from an EMBL/GenBank/DDBJ whole genome shotgun (WGS) entry which is preliminary data.</text>
</comment>
<name>A0A7X0P6I0_9ACTN</name>
<evidence type="ECO:0000313" key="2">
    <source>
        <dbReference type="Proteomes" id="UP000565579"/>
    </source>
</evidence>
<protein>
    <submittedName>
        <fullName evidence="1">Uncharacterized protein</fullName>
    </submittedName>
</protein>
<organism evidence="1 2">
    <name type="scientific">Nonomuraea rubra</name>
    <dbReference type="NCBI Taxonomy" id="46180"/>
    <lineage>
        <taxon>Bacteria</taxon>
        <taxon>Bacillati</taxon>
        <taxon>Actinomycetota</taxon>
        <taxon>Actinomycetes</taxon>
        <taxon>Streptosporangiales</taxon>
        <taxon>Streptosporangiaceae</taxon>
        <taxon>Nonomuraea</taxon>
    </lineage>
</organism>